<name>A0A2S2DSM7_9BACT</name>
<evidence type="ECO:0000256" key="9">
    <source>
        <dbReference type="ARBA" id="ARBA00023136"/>
    </source>
</evidence>
<accession>A0A2S2DSM7</accession>
<dbReference type="GO" id="GO:0015648">
    <property type="term" value="F:lipid-linked peptidoglycan transporter activity"/>
    <property type="evidence" value="ECO:0007669"/>
    <property type="project" value="TreeGrafter"/>
</dbReference>
<dbReference type="PROSITE" id="PS00428">
    <property type="entry name" value="FTSW_RODA_SPOVE"/>
    <property type="match status" value="1"/>
</dbReference>
<proteinExistence type="predicted"/>
<keyword evidence="5 13" id="KW-0812">Transmembrane</keyword>
<dbReference type="InterPro" id="IPR001182">
    <property type="entry name" value="FtsW/RodA"/>
</dbReference>
<dbReference type="GO" id="GO:0005886">
    <property type="term" value="C:plasma membrane"/>
    <property type="evidence" value="ECO:0007669"/>
    <property type="project" value="TreeGrafter"/>
</dbReference>
<keyword evidence="9 13" id="KW-0472">Membrane</keyword>
<evidence type="ECO:0000256" key="10">
    <source>
        <dbReference type="ARBA" id="ARBA00023316"/>
    </source>
</evidence>
<dbReference type="Pfam" id="PF01098">
    <property type="entry name" value="FTSW_RODA_SPOVE"/>
    <property type="match status" value="2"/>
</dbReference>
<feature type="transmembrane region" description="Helical" evidence="13">
    <location>
        <begin position="333"/>
        <end position="353"/>
    </location>
</feature>
<dbReference type="AlphaFoldDB" id="A0A2S2DSM7"/>
<feature type="transmembrane region" description="Helical" evidence="13">
    <location>
        <begin position="365"/>
        <end position="392"/>
    </location>
</feature>
<dbReference type="KEGG" id="psez:HME7025_00531"/>
<keyword evidence="6" id="KW-0133">Cell shape</keyword>
<dbReference type="Proteomes" id="UP000245468">
    <property type="component" value="Chromosome"/>
</dbReference>
<evidence type="ECO:0000256" key="11">
    <source>
        <dbReference type="ARBA" id="ARBA00032370"/>
    </source>
</evidence>
<evidence type="ECO:0000256" key="7">
    <source>
        <dbReference type="ARBA" id="ARBA00022984"/>
    </source>
</evidence>
<dbReference type="GO" id="GO:0051301">
    <property type="term" value="P:cell division"/>
    <property type="evidence" value="ECO:0007669"/>
    <property type="project" value="InterPro"/>
</dbReference>
<feature type="transmembrane region" description="Helical" evidence="13">
    <location>
        <begin position="398"/>
        <end position="419"/>
    </location>
</feature>
<dbReference type="OrthoDB" id="9768187at2"/>
<dbReference type="EMBL" id="CP029346">
    <property type="protein sequence ID" value="AWL08403.1"/>
    <property type="molecule type" value="Genomic_DNA"/>
</dbReference>
<dbReference type="GO" id="GO:0032153">
    <property type="term" value="C:cell division site"/>
    <property type="evidence" value="ECO:0007669"/>
    <property type="project" value="TreeGrafter"/>
</dbReference>
<organism evidence="14 15">
    <name type="scientific">Aquirufa nivalisilvae</name>
    <dbReference type="NCBI Taxonomy" id="2516557"/>
    <lineage>
        <taxon>Bacteria</taxon>
        <taxon>Pseudomonadati</taxon>
        <taxon>Bacteroidota</taxon>
        <taxon>Cytophagia</taxon>
        <taxon>Cytophagales</taxon>
        <taxon>Flectobacillaceae</taxon>
        <taxon>Aquirufa</taxon>
    </lineage>
</organism>
<keyword evidence="2" id="KW-1003">Cell membrane</keyword>
<comment type="subcellular location">
    <subcellularLocation>
        <location evidence="1">Membrane</location>
        <topology evidence="1">Multi-pass membrane protein</topology>
    </subcellularLocation>
</comment>
<evidence type="ECO:0000256" key="5">
    <source>
        <dbReference type="ARBA" id="ARBA00022692"/>
    </source>
</evidence>
<evidence type="ECO:0000256" key="13">
    <source>
        <dbReference type="SAM" id="Phobius"/>
    </source>
</evidence>
<feature type="transmembrane region" description="Helical" evidence="13">
    <location>
        <begin position="194"/>
        <end position="226"/>
    </location>
</feature>
<dbReference type="NCBIfam" id="NF037961">
    <property type="entry name" value="RodA_shape"/>
    <property type="match status" value="1"/>
</dbReference>
<feature type="transmembrane region" description="Helical" evidence="13">
    <location>
        <begin position="16"/>
        <end position="36"/>
    </location>
</feature>
<dbReference type="RefSeq" id="WP_109322157.1">
    <property type="nucleotide sequence ID" value="NZ_CP029346.1"/>
</dbReference>
<evidence type="ECO:0000256" key="12">
    <source>
        <dbReference type="ARBA" id="ARBA00033270"/>
    </source>
</evidence>
<dbReference type="NCBIfam" id="TIGR02210">
    <property type="entry name" value="rodA_shape"/>
    <property type="match status" value="1"/>
</dbReference>
<protein>
    <recommendedName>
        <fullName evidence="12">Cell wall polymerase</fullName>
    </recommendedName>
    <alternativeName>
        <fullName evidence="11">Peptidoglycan polymerase</fullName>
    </alternativeName>
</protein>
<dbReference type="InterPro" id="IPR011923">
    <property type="entry name" value="RodA/MrdB"/>
</dbReference>
<keyword evidence="3" id="KW-0328">Glycosyltransferase</keyword>
<dbReference type="InterPro" id="IPR018365">
    <property type="entry name" value="Cell_cycle_FtsW-rel_CS"/>
</dbReference>
<keyword evidence="7" id="KW-0573">Peptidoglycan synthesis</keyword>
<evidence type="ECO:0000256" key="2">
    <source>
        <dbReference type="ARBA" id="ARBA00022475"/>
    </source>
</evidence>
<dbReference type="GO" id="GO:0009252">
    <property type="term" value="P:peptidoglycan biosynthetic process"/>
    <property type="evidence" value="ECO:0007669"/>
    <property type="project" value="UniProtKB-KW"/>
</dbReference>
<evidence type="ECO:0000313" key="15">
    <source>
        <dbReference type="Proteomes" id="UP000245468"/>
    </source>
</evidence>
<dbReference type="GO" id="GO:0016757">
    <property type="term" value="F:glycosyltransferase activity"/>
    <property type="evidence" value="ECO:0007669"/>
    <property type="project" value="UniProtKB-KW"/>
</dbReference>
<feature type="transmembrane region" description="Helical" evidence="13">
    <location>
        <begin position="84"/>
        <end position="103"/>
    </location>
</feature>
<gene>
    <name evidence="14" type="ORF">HME7025_00531</name>
</gene>
<feature type="transmembrane region" description="Helical" evidence="13">
    <location>
        <begin position="57"/>
        <end position="78"/>
    </location>
</feature>
<sequence length="429" mass="47934">MSNQNQLVSKVDWITISLYALFVLAGWMNIYSAVYNPETHISIFDAAFYDSNAGKQLIWIGTSLILIICIFAIDFRFFEAFAPIIYASFIGLLILVPFLGVTVNGSHSWFKFGFITIQPAEFAKTATALLLAKYINEPQVNLSKWKNQWVAAAIIGLPMILIIASNETGSALVFASFLILLYREGLPGEYPGLFIGSVTIFVSALLLSPWTILASLIVIAGGIIGLSPIYIQRLKQTYIKAALFIVGIMFMVFLVDFAVNKVLKEHQRNRIKVLIDPSFDPRGLGYQLTQSKIAIGSGGFWGKGYLQGTQTKFDFVPAQSSDFIFCTIGEEQGFFGVLVVIILFMVFLWRLMYLADQQRSRFARAYGYGVVGILFFHFLVNIGMTIGLMPIIGIPLPFFSYGGSSLWSFTILLFIFLKLDSHRSDMLSR</sequence>
<evidence type="ECO:0000256" key="4">
    <source>
        <dbReference type="ARBA" id="ARBA00022679"/>
    </source>
</evidence>
<feature type="transmembrane region" description="Helical" evidence="13">
    <location>
        <begin position="149"/>
        <end position="182"/>
    </location>
</feature>
<keyword evidence="15" id="KW-1185">Reference proteome</keyword>
<dbReference type="GO" id="GO:0008360">
    <property type="term" value="P:regulation of cell shape"/>
    <property type="evidence" value="ECO:0007669"/>
    <property type="project" value="UniProtKB-KW"/>
</dbReference>
<evidence type="ECO:0000313" key="14">
    <source>
        <dbReference type="EMBL" id="AWL08403.1"/>
    </source>
</evidence>
<keyword evidence="8 13" id="KW-1133">Transmembrane helix</keyword>
<evidence type="ECO:0000256" key="1">
    <source>
        <dbReference type="ARBA" id="ARBA00004141"/>
    </source>
</evidence>
<evidence type="ECO:0000256" key="8">
    <source>
        <dbReference type="ARBA" id="ARBA00022989"/>
    </source>
</evidence>
<dbReference type="PANTHER" id="PTHR30474">
    <property type="entry name" value="CELL CYCLE PROTEIN"/>
    <property type="match status" value="1"/>
</dbReference>
<evidence type="ECO:0000256" key="6">
    <source>
        <dbReference type="ARBA" id="ARBA00022960"/>
    </source>
</evidence>
<dbReference type="PANTHER" id="PTHR30474:SF1">
    <property type="entry name" value="PEPTIDOGLYCAN GLYCOSYLTRANSFERASE MRDB"/>
    <property type="match status" value="1"/>
</dbReference>
<reference evidence="15" key="1">
    <citation type="submission" date="2018-05" db="EMBL/GenBank/DDBJ databases">
        <title>Pseudarcicella sp. HME7025 Genome sequencing and assembly.</title>
        <authorList>
            <person name="Kim H."/>
            <person name="Kang H."/>
            <person name="Joh K."/>
        </authorList>
    </citation>
    <scope>NUCLEOTIDE SEQUENCE [LARGE SCALE GENOMIC DNA]</scope>
    <source>
        <strain evidence="15">HME7025</strain>
    </source>
</reference>
<keyword evidence="4" id="KW-0808">Transferase</keyword>
<keyword evidence="10" id="KW-0961">Cell wall biogenesis/degradation</keyword>
<evidence type="ECO:0000256" key="3">
    <source>
        <dbReference type="ARBA" id="ARBA00022676"/>
    </source>
</evidence>
<feature type="transmembrane region" description="Helical" evidence="13">
    <location>
        <begin position="238"/>
        <end position="259"/>
    </location>
</feature>
<dbReference type="GO" id="GO:0071555">
    <property type="term" value="P:cell wall organization"/>
    <property type="evidence" value="ECO:0007669"/>
    <property type="project" value="UniProtKB-KW"/>
</dbReference>